<dbReference type="PANTHER" id="PTHR34820">
    <property type="entry name" value="INNER MEMBRANE PROTEIN YEBZ"/>
    <property type="match status" value="1"/>
</dbReference>
<evidence type="ECO:0000256" key="1">
    <source>
        <dbReference type="ARBA" id="ARBA00004651"/>
    </source>
</evidence>
<comment type="caution">
    <text evidence="8">The sequence shown here is derived from an EMBL/GenBank/DDBJ whole genome shotgun (WGS) entry which is preliminary data.</text>
</comment>
<keyword evidence="2" id="KW-1003">Cell membrane</keyword>
<feature type="transmembrane region" description="Helical" evidence="6">
    <location>
        <begin position="119"/>
        <end position="138"/>
    </location>
</feature>
<dbReference type="OrthoDB" id="6053803at2"/>
<dbReference type="GO" id="GO:0006825">
    <property type="term" value="P:copper ion transport"/>
    <property type="evidence" value="ECO:0007669"/>
    <property type="project" value="InterPro"/>
</dbReference>
<evidence type="ECO:0000313" key="9">
    <source>
        <dbReference type="Proteomes" id="UP000292445"/>
    </source>
</evidence>
<dbReference type="InterPro" id="IPR047689">
    <property type="entry name" value="CopD"/>
</dbReference>
<dbReference type="NCBIfam" id="NF033808">
    <property type="entry name" value="copper_CopD"/>
    <property type="match status" value="1"/>
</dbReference>
<organism evidence="8 9">
    <name type="scientific">Pigmentiphaga kullae</name>
    <dbReference type="NCBI Taxonomy" id="151784"/>
    <lineage>
        <taxon>Bacteria</taxon>
        <taxon>Pseudomonadati</taxon>
        <taxon>Pseudomonadota</taxon>
        <taxon>Betaproteobacteria</taxon>
        <taxon>Burkholderiales</taxon>
        <taxon>Alcaligenaceae</taxon>
        <taxon>Pigmentiphaga</taxon>
    </lineage>
</organism>
<evidence type="ECO:0000313" key="8">
    <source>
        <dbReference type="EMBL" id="RZS81412.1"/>
    </source>
</evidence>
<dbReference type="Proteomes" id="UP000292445">
    <property type="component" value="Unassembled WGS sequence"/>
</dbReference>
<sequence length="309" mass="31575">MADGLGVAVRFALYLDLALLCGVPLFLLHSFQREWEEGEPGLEFGAWPAVAAGAGALLAALSLALLAQSMSGAESLTALRFPILAMVVGGTHAGLAGAIRIGALLLALWLVLRMKHRRVAGLRALAGCAFVALASLAWGGHGAMDDGARGYVHLWADVVHLLAAAGWVGALAVFAKMSWPSAGAPKRQVRLLSRGLAGFAGLGTVIVAALTLTGAANYAFIVGPTLNGLLSSPYGLLLLGKLGLFAMMLALAAANRFRLAPRLEAAIAADRPGAALVLLRRSVALEAGAATAILLLVAWLGTLGPPTGS</sequence>
<feature type="transmembrane region" description="Helical" evidence="6">
    <location>
        <begin position="196"/>
        <end position="221"/>
    </location>
</feature>
<dbReference type="InterPro" id="IPR032694">
    <property type="entry name" value="CopC/D"/>
</dbReference>
<dbReference type="RefSeq" id="WP_130359192.1">
    <property type="nucleotide sequence ID" value="NZ_SGXC01000002.1"/>
</dbReference>
<dbReference type="AlphaFoldDB" id="A0A4Q7NE75"/>
<reference evidence="8 9" key="1">
    <citation type="submission" date="2019-02" db="EMBL/GenBank/DDBJ databases">
        <title>Genomic Encyclopedia of Type Strains, Phase IV (KMG-IV): sequencing the most valuable type-strain genomes for metagenomic binning, comparative biology and taxonomic classification.</title>
        <authorList>
            <person name="Goeker M."/>
        </authorList>
    </citation>
    <scope>NUCLEOTIDE SEQUENCE [LARGE SCALE GENOMIC DNA]</scope>
    <source>
        <strain evidence="8 9">K24</strain>
    </source>
</reference>
<keyword evidence="9" id="KW-1185">Reference proteome</keyword>
<feature type="transmembrane region" description="Helical" evidence="6">
    <location>
        <begin position="44"/>
        <end position="67"/>
    </location>
</feature>
<gene>
    <name evidence="8" type="ORF">EV675_4035</name>
</gene>
<dbReference type="EMBL" id="SGXC01000002">
    <property type="protein sequence ID" value="RZS81412.1"/>
    <property type="molecule type" value="Genomic_DNA"/>
</dbReference>
<keyword evidence="5 6" id="KW-0472">Membrane</keyword>
<evidence type="ECO:0000256" key="5">
    <source>
        <dbReference type="ARBA" id="ARBA00023136"/>
    </source>
</evidence>
<proteinExistence type="predicted"/>
<evidence type="ECO:0000259" key="7">
    <source>
        <dbReference type="Pfam" id="PF05425"/>
    </source>
</evidence>
<accession>A0A4Q7NE75</accession>
<dbReference type="InterPro" id="IPR008457">
    <property type="entry name" value="Cu-R_CopD_dom"/>
</dbReference>
<protein>
    <submittedName>
        <fullName evidence="8">Putative copper resistance protein D</fullName>
    </submittedName>
</protein>
<feature type="transmembrane region" description="Helical" evidence="6">
    <location>
        <begin position="79"/>
        <end position="112"/>
    </location>
</feature>
<dbReference type="PANTHER" id="PTHR34820:SF4">
    <property type="entry name" value="INNER MEMBRANE PROTEIN YEBZ"/>
    <property type="match status" value="1"/>
</dbReference>
<dbReference type="GO" id="GO:0005886">
    <property type="term" value="C:plasma membrane"/>
    <property type="evidence" value="ECO:0007669"/>
    <property type="project" value="UniProtKB-SubCell"/>
</dbReference>
<feature type="transmembrane region" description="Helical" evidence="6">
    <location>
        <begin position="283"/>
        <end position="301"/>
    </location>
</feature>
<evidence type="ECO:0000256" key="2">
    <source>
        <dbReference type="ARBA" id="ARBA00022475"/>
    </source>
</evidence>
<dbReference type="Pfam" id="PF05425">
    <property type="entry name" value="CopD"/>
    <property type="match status" value="1"/>
</dbReference>
<feature type="domain" description="Copper resistance protein D" evidence="7">
    <location>
        <begin position="196"/>
        <end position="300"/>
    </location>
</feature>
<feature type="transmembrane region" description="Helical" evidence="6">
    <location>
        <begin position="233"/>
        <end position="254"/>
    </location>
</feature>
<keyword evidence="4 6" id="KW-1133">Transmembrane helix</keyword>
<feature type="transmembrane region" description="Helical" evidence="6">
    <location>
        <begin position="158"/>
        <end position="175"/>
    </location>
</feature>
<evidence type="ECO:0000256" key="6">
    <source>
        <dbReference type="SAM" id="Phobius"/>
    </source>
</evidence>
<name>A0A4Q7NE75_9BURK</name>
<evidence type="ECO:0000256" key="3">
    <source>
        <dbReference type="ARBA" id="ARBA00022692"/>
    </source>
</evidence>
<evidence type="ECO:0000256" key="4">
    <source>
        <dbReference type="ARBA" id="ARBA00022989"/>
    </source>
</evidence>
<feature type="transmembrane region" description="Helical" evidence="6">
    <location>
        <begin position="12"/>
        <end position="32"/>
    </location>
</feature>
<keyword evidence="3 6" id="KW-0812">Transmembrane</keyword>
<comment type="subcellular location">
    <subcellularLocation>
        <location evidence="1">Cell membrane</location>
        <topology evidence="1">Multi-pass membrane protein</topology>
    </subcellularLocation>
</comment>